<sequence length="209" mass="21662">MNSEFKESLMAWMKAAKNGFTEIVEFLVTKGVDVSQLSFLNGDATALSLACSAGHKDIVKHLFKCGADPKIELKDGVTCVLEAARNGFVSIVGMMLDHGGVSLHEQTALRRGKKAAAAASTAVAPSLVNPVSSMLPLPKTAAGAVPTPPDPASYGLSGFPPAQPGHYVSLPADFFNSSALSWFASLFSGLSDGTTPVFPAGSDCAMPMT</sequence>
<dbReference type="AlphaFoldDB" id="A0AA36DRW8"/>
<dbReference type="Gene3D" id="1.25.40.20">
    <property type="entry name" value="Ankyrin repeat-containing domain"/>
    <property type="match status" value="1"/>
</dbReference>
<evidence type="ECO:0000256" key="3">
    <source>
        <dbReference type="PROSITE-ProRule" id="PRU00023"/>
    </source>
</evidence>
<dbReference type="PANTHER" id="PTHR23206">
    <property type="entry name" value="MASK PROTEIN"/>
    <property type="match status" value="1"/>
</dbReference>
<dbReference type="EMBL" id="CATQJL010000112">
    <property type="protein sequence ID" value="CAJ0592693.1"/>
    <property type="molecule type" value="Genomic_DNA"/>
</dbReference>
<dbReference type="SUPFAM" id="SSF48403">
    <property type="entry name" value="Ankyrin repeat"/>
    <property type="match status" value="1"/>
</dbReference>
<keyword evidence="5" id="KW-1185">Reference proteome</keyword>
<reference evidence="4" key="1">
    <citation type="submission" date="2023-07" db="EMBL/GenBank/DDBJ databases">
        <authorList>
            <consortium name="CYATHOMIX"/>
        </authorList>
    </citation>
    <scope>NUCLEOTIDE SEQUENCE</scope>
    <source>
        <strain evidence="4">N/A</strain>
    </source>
</reference>
<dbReference type="PANTHER" id="PTHR23206:SF8">
    <property type="entry name" value="ANKYRIN REPEAT AND KH DOMAIN-CONTAINING 1"/>
    <property type="match status" value="1"/>
</dbReference>
<gene>
    <name evidence="4" type="ORF">CYNAS_LOCUS4676</name>
</gene>
<dbReference type="InterPro" id="IPR036770">
    <property type="entry name" value="Ankyrin_rpt-contain_sf"/>
</dbReference>
<evidence type="ECO:0000313" key="5">
    <source>
        <dbReference type="Proteomes" id="UP001176961"/>
    </source>
</evidence>
<evidence type="ECO:0000313" key="4">
    <source>
        <dbReference type="EMBL" id="CAJ0592693.1"/>
    </source>
</evidence>
<dbReference type="GO" id="GO:0005737">
    <property type="term" value="C:cytoplasm"/>
    <property type="evidence" value="ECO:0007669"/>
    <property type="project" value="TreeGrafter"/>
</dbReference>
<evidence type="ECO:0000256" key="2">
    <source>
        <dbReference type="ARBA" id="ARBA00023043"/>
    </source>
</evidence>
<dbReference type="Pfam" id="PF12796">
    <property type="entry name" value="Ank_2"/>
    <property type="match status" value="1"/>
</dbReference>
<name>A0AA36DRW8_CYLNA</name>
<accession>A0AA36DRW8</accession>
<dbReference type="PROSITE" id="PS50088">
    <property type="entry name" value="ANK_REPEAT"/>
    <property type="match status" value="1"/>
</dbReference>
<dbReference type="GO" id="GO:0045087">
    <property type="term" value="P:innate immune response"/>
    <property type="evidence" value="ECO:0007669"/>
    <property type="project" value="TreeGrafter"/>
</dbReference>
<dbReference type="SMART" id="SM00248">
    <property type="entry name" value="ANK"/>
    <property type="match status" value="3"/>
</dbReference>
<dbReference type="InterPro" id="IPR002110">
    <property type="entry name" value="Ankyrin_rpt"/>
</dbReference>
<keyword evidence="2 3" id="KW-0040">ANK repeat</keyword>
<keyword evidence="1" id="KW-0677">Repeat</keyword>
<dbReference type="InterPro" id="IPR051631">
    <property type="entry name" value="Ankyrin-KH/SAM_domain"/>
</dbReference>
<dbReference type="Proteomes" id="UP001176961">
    <property type="component" value="Unassembled WGS sequence"/>
</dbReference>
<feature type="repeat" description="ANK" evidence="3">
    <location>
        <begin position="42"/>
        <end position="74"/>
    </location>
</feature>
<evidence type="ECO:0000256" key="1">
    <source>
        <dbReference type="ARBA" id="ARBA00022737"/>
    </source>
</evidence>
<comment type="caution">
    <text evidence="4">The sequence shown here is derived from an EMBL/GenBank/DDBJ whole genome shotgun (WGS) entry which is preliminary data.</text>
</comment>
<protein>
    <submittedName>
        <fullName evidence="4">Uncharacterized protein</fullName>
    </submittedName>
</protein>
<organism evidence="4 5">
    <name type="scientific">Cylicocyclus nassatus</name>
    <name type="common">Nematode worm</name>
    <dbReference type="NCBI Taxonomy" id="53992"/>
    <lineage>
        <taxon>Eukaryota</taxon>
        <taxon>Metazoa</taxon>
        <taxon>Ecdysozoa</taxon>
        <taxon>Nematoda</taxon>
        <taxon>Chromadorea</taxon>
        <taxon>Rhabditida</taxon>
        <taxon>Rhabditina</taxon>
        <taxon>Rhabditomorpha</taxon>
        <taxon>Strongyloidea</taxon>
        <taxon>Strongylidae</taxon>
        <taxon>Cylicocyclus</taxon>
    </lineage>
</organism>
<proteinExistence type="predicted"/>